<keyword evidence="1" id="KW-0472">Membrane</keyword>
<protein>
    <submittedName>
        <fullName evidence="2">Uncharacterized protein</fullName>
    </submittedName>
</protein>
<reference evidence="2" key="1">
    <citation type="journal article" date="2015" name="Nature">
        <title>Complex archaea that bridge the gap between prokaryotes and eukaryotes.</title>
        <authorList>
            <person name="Spang A."/>
            <person name="Saw J.H."/>
            <person name="Jorgensen S.L."/>
            <person name="Zaremba-Niedzwiedzka K."/>
            <person name="Martijn J."/>
            <person name="Lind A.E."/>
            <person name="van Eijk R."/>
            <person name="Schleper C."/>
            <person name="Guy L."/>
            <person name="Ettema T.J."/>
        </authorList>
    </citation>
    <scope>NUCLEOTIDE SEQUENCE</scope>
</reference>
<feature type="transmembrane region" description="Helical" evidence="1">
    <location>
        <begin position="310"/>
        <end position="334"/>
    </location>
</feature>
<feature type="transmembrane region" description="Helical" evidence="1">
    <location>
        <begin position="52"/>
        <end position="71"/>
    </location>
</feature>
<evidence type="ECO:0000313" key="2">
    <source>
        <dbReference type="EMBL" id="KKL49307.1"/>
    </source>
</evidence>
<dbReference type="EMBL" id="LAZR01033003">
    <property type="protein sequence ID" value="KKL49307.1"/>
    <property type="molecule type" value="Genomic_DNA"/>
</dbReference>
<evidence type="ECO:0000256" key="1">
    <source>
        <dbReference type="SAM" id="Phobius"/>
    </source>
</evidence>
<organism evidence="2">
    <name type="scientific">marine sediment metagenome</name>
    <dbReference type="NCBI Taxonomy" id="412755"/>
    <lineage>
        <taxon>unclassified sequences</taxon>
        <taxon>metagenomes</taxon>
        <taxon>ecological metagenomes</taxon>
    </lineage>
</organism>
<feature type="transmembrane region" description="Helical" evidence="1">
    <location>
        <begin position="280"/>
        <end position="304"/>
    </location>
</feature>
<proteinExistence type="predicted"/>
<comment type="caution">
    <text evidence="2">The sequence shown here is derived from an EMBL/GenBank/DDBJ whole genome shotgun (WGS) entry which is preliminary data.</text>
</comment>
<accession>A0A0F9FDX5</accession>
<keyword evidence="1" id="KW-0812">Transmembrane</keyword>
<keyword evidence="1" id="KW-1133">Transmembrane helix</keyword>
<dbReference type="AlphaFoldDB" id="A0A0F9FDX5"/>
<sequence>MVNIDEYILRYKEFKEGNYECGTIFSRYEVKKIVEEGKKIVFVGSNTDAIKYFAFASILLFLMLIIILSMARFFSDWFVFAGVLEFMGIPSIFIVILGLLKLRTRFMVLGHEGIVYKLCSRGVNGYNWKDIKIDFYNYSYIKSEGSIPFTKSVKIHIFMPNGDLIKAEPEDYTCHEIPSYKYRPNNGTLFMLLFSFYYDYGKDGEFSWEAVRAEQHNRRLEPAKYTMSTDMLIIDTWRDQLKEALYNYKKKKYKLGKFWTNEQIQDEFLKKRVFVLKGGVHIGIWIITLIPFIPLSILILITFFKTFDLFQLLSLIVTLVITWLSLSSPLFFILRGFLVISSSGVYYRNFIRKKIFSWDDISKIEGTTKDDSLIKNFAVVKVFLLSGKTISFSSIKYKNEEFSKKVWVEMFFNLFNCNFKFSKNSFY</sequence>
<feature type="transmembrane region" description="Helical" evidence="1">
    <location>
        <begin position="77"/>
        <end position="100"/>
    </location>
</feature>
<gene>
    <name evidence="2" type="ORF">LCGC14_2316820</name>
</gene>
<name>A0A0F9FDX5_9ZZZZ</name>